<keyword evidence="2 7" id="KW-0698">rRNA processing</keyword>
<feature type="binding site" evidence="7">
    <location>
        <position position="22"/>
    </location>
    <ligand>
        <name>ATP</name>
        <dbReference type="ChEBI" id="CHEBI:30616"/>
    </ligand>
</feature>
<dbReference type="Proteomes" id="UP001165060">
    <property type="component" value="Unassembled WGS sequence"/>
</dbReference>
<comment type="caution">
    <text evidence="9">The sequence shown here is derived from an EMBL/GenBank/DDBJ whole genome shotgun (WGS) entry which is preliminary data.</text>
</comment>
<comment type="similarity">
    <text evidence="7">Belongs to the adenylate kinase family. AK6 subfamily.</text>
</comment>
<accession>A0ABQ6MFF7</accession>
<comment type="subunit">
    <text evidence="7">Interacts with small ribosomal subunit protein uS11. Not a structural component of 43S pre-ribosomes, but transiently interacts with them by binding to uS11.</text>
</comment>
<evidence type="ECO:0000256" key="1">
    <source>
        <dbReference type="ARBA" id="ARBA00022517"/>
    </source>
</evidence>
<keyword evidence="6 7" id="KW-0067">ATP-binding</keyword>
<evidence type="ECO:0000256" key="4">
    <source>
        <dbReference type="ARBA" id="ARBA00022741"/>
    </source>
</evidence>
<keyword evidence="1 7" id="KW-0690">Ribosome biogenesis</keyword>
<keyword evidence="10" id="KW-1185">Reference proteome</keyword>
<gene>
    <name evidence="9" type="ORF">TeGR_g5880</name>
</gene>
<feature type="binding site" evidence="7">
    <location>
        <position position="26"/>
    </location>
    <ligand>
        <name>ATP</name>
        <dbReference type="ChEBI" id="CHEBI:30616"/>
    </ligand>
</feature>
<dbReference type="InterPro" id="IPR027417">
    <property type="entry name" value="P-loop_NTPase"/>
</dbReference>
<evidence type="ECO:0000256" key="3">
    <source>
        <dbReference type="ARBA" id="ARBA00022679"/>
    </source>
</evidence>
<feature type="binding site" evidence="7">
    <location>
        <position position="25"/>
    </location>
    <ligand>
        <name>ATP</name>
        <dbReference type="ChEBI" id="CHEBI:30616"/>
    </ligand>
</feature>
<feature type="region of interest" description="NMPbind" evidence="7">
    <location>
        <begin position="42"/>
        <end position="65"/>
    </location>
</feature>
<comment type="function">
    <text evidence="7">Broad-specificity nucleoside monophosphate (NMP) kinase that catalyzes the reversible transfer of the terminal phosphate group between nucleoside triphosphates and monophosphates. Has also ATPase activity. Involved in the late cytoplasmic maturation steps of the 40S ribosomal particles, specifically 18S rRNA maturation. While NMP activity is not required for ribosome maturation, ATPase activity is. Associates transiently with small ribosomal subunit protein uS11. ATP hydrolysis breaks the interaction with uS11. May temporarily remove uS11 from the ribosome to enable a conformational change of the ribosomal RNA that is needed for the final maturation step of the small ribosomal subunit. Its NMP activity may have a role in nuclear energy homeostasis.</text>
</comment>
<dbReference type="PANTHER" id="PTHR12595:SF0">
    <property type="entry name" value="ADENYLATE KINASE ISOENZYME 6"/>
    <property type="match status" value="1"/>
</dbReference>
<organism evidence="9 10">
    <name type="scientific">Tetraparma gracilis</name>
    <dbReference type="NCBI Taxonomy" id="2962635"/>
    <lineage>
        <taxon>Eukaryota</taxon>
        <taxon>Sar</taxon>
        <taxon>Stramenopiles</taxon>
        <taxon>Ochrophyta</taxon>
        <taxon>Bolidophyceae</taxon>
        <taxon>Parmales</taxon>
        <taxon>Triparmaceae</taxon>
        <taxon>Tetraparma</taxon>
    </lineage>
</organism>
<evidence type="ECO:0000313" key="9">
    <source>
        <dbReference type="EMBL" id="GMI25379.1"/>
    </source>
</evidence>
<dbReference type="PRINTS" id="PR01100">
    <property type="entry name" value="SHIKIMTKNASE"/>
</dbReference>
<keyword evidence="7" id="KW-0539">Nucleus</keyword>
<protein>
    <recommendedName>
        <fullName evidence="7">Adenylate kinase isoenzyme 6 homolog</fullName>
        <shortName evidence="7">AK6</shortName>
        <ecNumber evidence="7">2.7.4.3</ecNumber>
    </recommendedName>
    <alternativeName>
        <fullName evidence="7">Dual activity adenylate kinase/ATPase</fullName>
        <shortName evidence="7">AK/ATPase</shortName>
    </alternativeName>
</protein>
<keyword evidence="5 7" id="KW-0418">Kinase</keyword>
<sequence>MASLSSTPSRPLPNILITGTPGTGKTTLSQSLAEELSFTHLEVSAFVKQHSLHEGVDAEFDSLILDEDKLVDALEPLVAGGGQVVDFHSPEVFPERYFDLVLVLRSSTEALYDRLTERGYKENKRDENVTAEIMQVVLEEARESYAEEIVHEVRSDTVEEMDANVERVKAWVGQWKADNKQAS</sequence>
<dbReference type="EMBL" id="BRYB01004081">
    <property type="protein sequence ID" value="GMI25379.1"/>
    <property type="molecule type" value="Genomic_DNA"/>
</dbReference>
<feature type="region of interest" description="LID" evidence="7">
    <location>
        <begin position="117"/>
        <end position="127"/>
    </location>
</feature>
<evidence type="ECO:0000256" key="8">
    <source>
        <dbReference type="SAM" id="MobiDB-lite"/>
    </source>
</evidence>
<dbReference type="Pfam" id="PF13238">
    <property type="entry name" value="AAA_18"/>
    <property type="match status" value="1"/>
</dbReference>
<dbReference type="EC" id="2.7.4.3" evidence="7"/>
<comment type="subcellular location">
    <subcellularLocation>
        <location evidence="7">Cytoplasm</location>
    </subcellularLocation>
    <subcellularLocation>
        <location evidence="7">Nucleus</location>
    </subcellularLocation>
</comment>
<keyword evidence="7" id="KW-0963">Cytoplasm</keyword>
<feature type="region of interest" description="Disordered" evidence="8">
    <location>
        <begin position="1"/>
        <end position="23"/>
    </location>
</feature>
<feature type="binding site" evidence="7">
    <location>
        <position position="27"/>
    </location>
    <ligand>
        <name>ATP</name>
        <dbReference type="ChEBI" id="CHEBI:30616"/>
    </ligand>
</feature>
<dbReference type="Gene3D" id="3.40.50.300">
    <property type="entry name" value="P-loop containing nucleotide triphosphate hydrolases"/>
    <property type="match status" value="1"/>
</dbReference>
<dbReference type="HAMAP" id="MF_00039">
    <property type="entry name" value="Adenylate_kinase_AK6"/>
    <property type="match status" value="1"/>
</dbReference>
<dbReference type="SUPFAM" id="SSF52540">
    <property type="entry name" value="P-loop containing nucleoside triphosphate hydrolases"/>
    <property type="match status" value="1"/>
</dbReference>
<reference evidence="9 10" key="1">
    <citation type="journal article" date="2023" name="Commun. Biol.">
        <title>Genome analysis of Parmales, the sister group of diatoms, reveals the evolutionary specialization of diatoms from phago-mixotrophs to photoautotrophs.</title>
        <authorList>
            <person name="Ban H."/>
            <person name="Sato S."/>
            <person name="Yoshikawa S."/>
            <person name="Yamada K."/>
            <person name="Nakamura Y."/>
            <person name="Ichinomiya M."/>
            <person name="Sato N."/>
            <person name="Blanc-Mathieu R."/>
            <person name="Endo H."/>
            <person name="Kuwata A."/>
            <person name="Ogata H."/>
        </authorList>
    </citation>
    <scope>NUCLEOTIDE SEQUENCE [LARGE SCALE GENOMIC DNA]</scope>
</reference>
<keyword evidence="4 7" id="KW-0547">Nucleotide-binding</keyword>
<evidence type="ECO:0000256" key="5">
    <source>
        <dbReference type="ARBA" id="ARBA00022777"/>
    </source>
</evidence>
<keyword evidence="3 7" id="KW-0808">Transferase</keyword>
<comment type="catalytic activity">
    <reaction evidence="7">
        <text>ATP + H2O = ADP + phosphate + H(+)</text>
        <dbReference type="Rhea" id="RHEA:13065"/>
        <dbReference type="ChEBI" id="CHEBI:15377"/>
        <dbReference type="ChEBI" id="CHEBI:15378"/>
        <dbReference type="ChEBI" id="CHEBI:30616"/>
        <dbReference type="ChEBI" id="CHEBI:43474"/>
        <dbReference type="ChEBI" id="CHEBI:456216"/>
    </reaction>
</comment>
<proteinExistence type="inferred from homology"/>
<evidence type="ECO:0000256" key="2">
    <source>
        <dbReference type="ARBA" id="ARBA00022552"/>
    </source>
</evidence>
<feature type="binding site" evidence="7">
    <location>
        <position position="118"/>
    </location>
    <ligand>
        <name>ATP</name>
        <dbReference type="ChEBI" id="CHEBI:30616"/>
    </ligand>
</feature>
<dbReference type="InterPro" id="IPR020618">
    <property type="entry name" value="Adenyl_kinase_AK6"/>
</dbReference>
<feature type="binding site" evidence="7">
    <location>
        <position position="24"/>
    </location>
    <ligand>
        <name>ATP</name>
        <dbReference type="ChEBI" id="CHEBI:30616"/>
    </ligand>
</feature>
<comment type="catalytic activity">
    <reaction evidence="7">
        <text>AMP + ATP = 2 ADP</text>
        <dbReference type="Rhea" id="RHEA:12973"/>
        <dbReference type="ChEBI" id="CHEBI:30616"/>
        <dbReference type="ChEBI" id="CHEBI:456215"/>
        <dbReference type="ChEBI" id="CHEBI:456216"/>
        <dbReference type="EC" id="2.7.4.3"/>
    </reaction>
</comment>
<name>A0ABQ6MFF7_9STRA</name>
<dbReference type="PANTHER" id="PTHR12595">
    <property type="entry name" value="POS9-ACTIVATING FACTOR FAP7-RELATED"/>
    <property type="match status" value="1"/>
</dbReference>
<evidence type="ECO:0000313" key="10">
    <source>
        <dbReference type="Proteomes" id="UP001165060"/>
    </source>
</evidence>
<evidence type="ECO:0000256" key="6">
    <source>
        <dbReference type="ARBA" id="ARBA00022840"/>
    </source>
</evidence>
<comment type="caution">
    <text evidence="7">Lacks conserved residue(s) required for the propagation of feature annotation.</text>
</comment>
<evidence type="ECO:0000256" key="7">
    <source>
        <dbReference type="HAMAP-Rule" id="MF_03173"/>
    </source>
</evidence>